<sequence>MKALEKKIEILSGKELDKVRSAIVAKAGSKASLFLGALLRRDFRTIPDGLDRKTAERYNISGGKGNTSSLLVDYKLTSSGSSTSLTAEFDTVRIVDLKDSSLDHYEPSYYGPKDYDIELYYWFTMHEKFRFLGNYTYDLLTTLDKGFIMRFKDGGSVIRQSNPKVYLGSEEFANDTKVEYYTKRGDVNTLYIGVVDISPVFEEAMSDFFNDNKLLKATFGRGYLRLALGLYKSKKDP</sequence>
<gene>
    <name evidence="1" type="ORF">CKF54_00885</name>
</gene>
<organism evidence="1 2">
    <name type="scientific">Psittacicella hinzii</name>
    <dbReference type="NCBI Taxonomy" id="2028575"/>
    <lineage>
        <taxon>Bacteria</taxon>
        <taxon>Pseudomonadati</taxon>
        <taxon>Pseudomonadota</taxon>
        <taxon>Gammaproteobacteria</taxon>
        <taxon>Pasteurellales</taxon>
        <taxon>Psittacicellaceae</taxon>
        <taxon>Psittacicella</taxon>
    </lineage>
</organism>
<accession>A0A3A1YAW7</accession>
<evidence type="ECO:0000313" key="1">
    <source>
        <dbReference type="EMBL" id="RIY34328.1"/>
    </source>
</evidence>
<evidence type="ECO:0000313" key="2">
    <source>
        <dbReference type="Proteomes" id="UP000265691"/>
    </source>
</evidence>
<protein>
    <submittedName>
        <fullName evidence="1">Uncharacterized protein</fullName>
    </submittedName>
</protein>
<dbReference type="Proteomes" id="UP000265691">
    <property type="component" value="Unassembled WGS sequence"/>
</dbReference>
<dbReference type="AlphaFoldDB" id="A0A3A1YAW7"/>
<name>A0A3A1YAW7_9GAMM</name>
<keyword evidence="2" id="KW-1185">Reference proteome</keyword>
<dbReference type="EMBL" id="NRHC01000011">
    <property type="protein sequence ID" value="RIY34328.1"/>
    <property type="molecule type" value="Genomic_DNA"/>
</dbReference>
<comment type="caution">
    <text evidence="1">The sequence shown here is derived from an EMBL/GenBank/DDBJ whole genome shotgun (WGS) entry which is preliminary data.</text>
</comment>
<reference evidence="1 2" key="1">
    <citation type="submission" date="2017-08" db="EMBL/GenBank/DDBJ databases">
        <title>Reclassification of Bisgaard taxon 37 and 44.</title>
        <authorList>
            <person name="Christensen H."/>
        </authorList>
    </citation>
    <scope>NUCLEOTIDE SEQUENCE [LARGE SCALE GENOMIC DNA]</scope>
    <source>
        <strain evidence="1 2">B96_3</strain>
    </source>
</reference>
<proteinExistence type="predicted"/>